<protein>
    <submittedName>
        <fullName evidence="1">Uncharacterized protein</fullName>
    </submittedName>
</protein>
<reference evidence="1 2" key="1">
    <citation type="journal article" date="2020" name="Cell">
        <title>Large-Scale Comparative Analyses of Tick Genomes Elucidate Their Genetic Diversity and Vector Capacities.</title>
        <authorList>
            <consortium name="Tick Genome and Microbiome Consortium (TIGMIC)"/>
            <person name="Jia N."/>
            <person name="Wang J."/>
            <person name="Shi W."/>
            <person name="Du L."/>
            <person name="Sun Y."/>
            <person name="Zhan W."/>
            <person name="Jiang J.F."/>
            <person name="Wang Q."/>
            <person name="Zhang B."/>
            <person name="Ji P."/>
            <person name="Bell-Sakyi L."/>
            <person name="Cui X.M."/>
            <person name="Yuan T.T."/>
            <person name="Jiang B.G."/>
            <person name="Yang W.F."/>
            <person name="Lam T.T."/>
            <person name="Chang Q.C."/>
            <person name="Ding S.J."/>
            <person name="Wang X.J."/>
            <person name="Zhu J.G."/>
            <person name="Ruan X.D."/>
            <person name="Zhao L."/>
            <person name="Wei J.T."/>
            <person name="Ye R.Z."/>
            <person name="Que T.C."/>
            <person name="Du C.H."/>
            <person name="Zhou Y.H."/>
            <person name="Cheng J.X."/>
            <person name="Dai P.F."/>
            <person name="Guo W.B."/>
            <person name="Han X.H."/>
            <person name="Huang E.J."/>
            <person name="Li L.F."/>
            <person name="Wei W."/>
            <person name="Gao Y.C."/>
            <person name="Liu J.Z."/>
            <person name="Shao H.Z."/>
            <person name="Wang X."/>
            <person name="Wang C.C."/>
            <person name="Yang T.C."/>
            <person name="Huo Q.B."/>
            <person name="Li W."/>
            <person name="Chen H.Y."/>
            <person name="Chen S.E."/>
            <person name="Zhou L.G."/>
            <person name="Ni X.B."/>
            <person name="Tian J.H."/>
            <person name="Sheng Y."/>
            <person name="Liu T."/>
            <person name="Pan Y.S."/>
            <person name="Xia L.Y."/>
            <person name="Li J."/>
            <person name="Zhao F."/>
            <person name="Cao W.C."/>
        </authorList>
    </citation>
    <scope>NUCLEOTIDE SEQUENCE [LARGE SCALE GENOMIC DNA]</scope>
    <source>
        <strain evidence="1">HaeL-2018</strain>
    </source>
</reference>
<dbReference type="EMBL" id="JABSTR010000007">
    <property type="protein sequence ID" value="KAH9375347.1"/>
    <property type="molecule type" value="Genomic_DNA"/>
</dbReference>
<evidence type="ECO:0000313" key="1">
    <source>
        <dbReference type="EMBL" id="KAH9375347.1"/>
    </source>
</evidence>
<evidence type="ECO:0000313" key="2">
    <source>
        <dbReference type="Proteomes" id="UP000821853"/>
    </source>
</evidence>
<gene>
    <name evidence="1" type="ORF">HPB48_019301</name>
</gene>
<sequence length="131" mass="14410">MEPIYSKFYEARVIMESFNEVGASIGTLGAQLASVCPSPFSRQLETGDLIESSLRMGPTPLGRPLEYLKPVVPHGFETLIYPQVKSTAPNMTTPTRPVLFQSCTEWRHTSASCLPRQAGFLEVSMQSKVAS</sequence>
<accession>A0A9J6GJ99</accession>
<comment type="caution">
    <text evidence="1">The sequence shown here is derived from an EMBL/GenBank/DDBJ whole genome shotgun (WGS) entry which is preliminary data.</text>
</comment>
<dbReference type="VEuPathDB" id="VectorBase:HLOH_055478"/>
<organism evidence="1 2">
    <name type="scientific">Haemaphysalis longicornis</name>
    <name type="common">Bush tick</name>
    <dbReference type="NCBI Taxonomy" id="44386"/>
    <lineage>
        <taxon>Eukaryota</taxon>
        <taxon>Metazoa</taxon>
        <taxon>Ecdysozoa</taxon>
        <taxon>Arthropoda</taxon>
        <taxon>Chelicerata</taxon>
        <taxon>Arachnida</taxon>
        <taxon>Acari</taxon>
        <taxon>Parasitiformes</taxon>
        <taxon>Ixodida</taxon>
        <taxon>Ixodoidea</taxon>
        <taxon>Ixodidae</taxon>
        <taxon>Haemaphysalinae</taxon>
        <taxon>Haemaphysalis</taxon>
    </lineage>
</organism>
<dbReference type="Proteomes" id="UP000821853">
    <property type="component" value="Chromosome 5"/>
</dbReference>
<name>A0A9J6GJ99_HAELO</name>
<dbReference type="AlphaFoldDB" id="A0A9J6GJ99"/>
<keyword evidence="2" id="KW-1185">Reference proteome</keyword>
<proteinExistence type="predicted"/>